<dbReference type="SUPFAM" id="SSF48317">
    <property type="entry name" value="Acid phosphatase/Vanadium-dependent haloperoxidase"/>
    <property type="match status" value="1"/>
</dbReference>
<dbReference type="Gene3D" id="3.90.79.10">
    <property type="entry name" value="Nucleoside Triphosphate Pyrophosphohydrolase"/>
    <property type="match status" value="1"/>
</dbReference>
<name>A0A5Q0TIY9_9VIBR</name>
<dbReference type="CDD" id="cd02883">
    <property type="entry name" value="NUDIX_Hydrolase"/>
    <property type="match status" value="1"/>
</dbReference>
<sequence>MVPNLMSFTWKRKLNQAIIAMLAMFTLIFSIQSSAQTVNPNTPQLKGALCFIKADEQVVFVQEMLTNRYSLPGGTIEAGETPAAAAERETWEESGLVVHVKKLLTQTDTAYIFECSADSAIVAFRFQNKEGFHSLPAWFAPSFGSESRRVYLASPNYMSANQYRFPAQWKQQVSGHDVDNQPVQYINDAITAAPALHQIELPFIQMVQSSVRDLDNPFSQAFSWVMTMLDTMSGFFFILFMLPLFNYLFGSKFTTHLCLIVVIAAVLVFFTQIGLKLPRPDAYLPDLQMSEKAGFGTPSLSATLSVVWLSYIFNGLVEQYEEFEYHKNLPLLVLLILAQGFASVWLGTHFWSDVFFGYALGLLIAWHYLRIEQQKNLHALNTMASPALWWILTILLNGFAFYSHSLLIGELAAMTLAFAVILTIKPRRWHLGKVGTIKRQLLLTWIVAILVMFGYHKLADIFSYSGVLTYLIHYLMVLILTLNAMTLGRVQAHQNAYRY</sequence>
<feature type="domain" description="Nudix hydrolase" evidence="8">
    <location>
        <begin position="43"/>
        <end position="172"/>
    </location>
</feature>
<feature type="transmembrane region" description="Helical" evidence="6">
    <location>
        <begin position="329"/>
        <end position="348"/>
    </location>
</feature>
<dbReference type="EMBL" id="CP045699">
    <property type="protein sequence ID" value="QGA64907.1"/>
    <property type="molecule type" value="Genomic_DNA"/>
</dbReference>
<dbReference type="Proteomes" id="UP000348942">
    <property type="component" value="Chromosome 1"/>
</dbReference>
<evidence type="ECO:0000256" key="4">
    <source>
        <dbReference type="ARBA" id="ARBA00022801"/>
    </source>
</evidence>
<evidence type="ECO:0000256" key="5">
    <source>
        <dbReference type="ARBA" id="ARBA00022842"/>
    </source>
</evidence>
<feature type="transmembrane region" description="Helical" evidence="6">
    <location>
        <begin position="461"/>
        <end position="482"/>
    </location>
</feature>
<reference evidence="9 10" key="1">
    <citation type="submission" date="2019-10" db="EMBL/GenBank/DDBJ databases">
        <title>Vibrio sp. nov., isolated from Coralline algae surface.</title>
        <authorList>
            <person name="Geng Y."/>
            <person name="Zhang X."/>
        </authorList>
    </citation>
    <scope>NUCLEOTIDE SEQUENCE [LARGE SCALE GENOMIC DNA]</scope>
    <source>
        <strain evidence="9 10">SM1977</strain>
    </source>
</reference>
<evidence type="ECO:0000259" key="8">
    <source>
        <dbReference type="PROSITE" id="PS51462"/>
    </source>
</evidence>
<evidence type="ECO:0000313" key="10">
    <source>
        <dbReference type="Proteomes" id="UP000348942"/>
    </source>
</evidence>
<feature type="transmembrane region" description="Helical" evidence="6">
    <location>
        <begin position="406"/>
        <end position="424"/>
    </location>
</feature>
<dbReference type="GO" id="GO:0046872">
    <property type="term" value="F:metal ion binding"/>
    <property type="evidence" value="ECO:0007669"/>
    <property type="project" value="UniProtKB-KW"/>
</dbReference>
<keyword evidence="6" id="KW-1133">Transmembrane helix</keyword>
<feature type="transmembrane region" description="Helical" evidence="6">
    <location>
        <begin position="295"/>
        <end position="317"/>
    </location>
</feature>
<feature type="transmembrane region" description="Helical" evidence="6">
    <location>
        <begin position="354"/>
        <end position="371"/>
    </location>
</feature>
<dbReference type="InterPro" id="IPR000086">
    <property type="entry name" value="NUDIX_hydrolase_dom"/>
</dbReference>
<comment type="cofactor">
    <cofactor evidence="1">
        <name>Mg(2+)</name>
        <dbReference type="ChEBI" id="CHEBI:18420"/>
    </cofactor>
</comment>
<comment type="similarity">
    <text evidence="2">Belongs to the Nudix hydrolase family.</text>
</comment>
<keyword evidence="7" id="KW-0732">Signal</keyword>
<keyword evidence="6" id="KW-0812">Transmembrane</keyword>
<keyword evidence="4" id="KW-0378">Hydrolase</keyword>
<dbReference type="GO" id="GO:0016818">
    <property type="term" value="F:hydrolase activity, acting on acid anhydrides, in phosphorus-containing anhydrides"/>
    <property type="evidence" value="ECO:0007669"/>
    <property type="project" value="TreeGrafter"/>
</dbReference>
<dbReference type="PRINTS" id="PR00502">
    <property type="entry name" value="NUDIXFAMILY"/>
</dbReference>
<dbReference type="GO" id="GO:0005737">
    <property type="term" value="C:cytoplasm"/>
    <property type="evidence" value="ECO:0007669"/>
    <property type="project" value="TreeGrafter"/>
</dbReference>
<organism evidence="9 10">
    <name type="scientific">Vibrio algicola</name>
    <dbReference type="NCBI Taxonomy" id="2662262"/>
    <lineage>
        <taxon>Bacteria</taxon>
        <taxon>Pseudomonadati</taxon>
        <taxon>Pseudomonadota</taxon>
        <taxon>Gammaproteobacteria</taxon>
        <taxon>Vibrionales</taxon>
        <taxon>Vibrionaceae</taxon>
        <taxon>Vibrio</taxon>
    </lineage>
</organism>
<keyword evidence="5" id="KW-0460">Magnesium</keyword>
<gene>
    <name evidence="9" type="ORF">GFB47_05470</name>
</gene>
<dbReference type="PROSITE" id="PS00893">
    <property type="entry name" value="NUDIX_BOX"/>
    <property type="match status" value="1"/>
</dbReference>
<dbReference type="InterPro" id="IPR015797">
    <property type="entry name" value="NUDIX_hydrolase-like_dom_sf"/>
</dbReference>
<dbReference type="PROSITE" id="PS51462">
    <property type="entry name" value="NUDIX"/>
    <property type="match status" value="1"/>
</dbReference>
<feature type="transmembrane region" description="Helical" evidence="6">
    <location>
        <begin position="436"/>
        <end position="455"/>
    </location>
</feature>
<dbReference type="InterPro" id="IPR036938">
    <property type="entry name" value="PAP2/HPO_sf"/>
</dbReference>
<evidence type="ECO:0000313" key="9">
    <source>
        <dbReference type="EMBL" id="QGA64907.1"/>
    </source>
</evidence>
<evidence type="ECO:0000256" key="1">
    <source>
        <dbReference type="ARBA" id="ARBA00001946"/>
    </source>
</evidence>
<feature type="transmembrane region" description="Helical" evidence="6">
    <location>
        <begin position="221"/>
        <end position="245"/>
    </location>
</feature>
<keyword evidence="10" id="KW-1185">Reference proteome</keyword>
<dbReference type="PANTHER" id="PTHR43758:SF8">
    <property type="entry name" value="8-OXO-DGTP DIPHOSPHATASE YTKD-RELATED"/>
    <property type="match status" value="1"/>
</dbReference>
<accession>A0A5Q0TIY9</accession>
<evidence type="ECO:0000256" key="6">
    <source>
        <dbReference type="SAM" id="Phobius"/>
    </source>
</evidence>
<dbReference type="InterPro" id="IPR020476">
    <property type="entry name" value="Nudix_hydrolase"/>
</dbReference>
<feature type="chain" id="PRO_5024318396" evidence="7">
    <location>
        <begin position="36"/>
        <end position="499"/>
    </location>
</feature>
<dbReference type="SUPFAM" id="SSF55811">
    <property type="entry name" value="Nudix"/>
    <property type="match status" value="1"/>
</dbReference>
<protein>
    <submittedName>
        <fullName evidence="9">Phosphatase PAP2 family protein</fullName>
    </submittedName>
</protein>
<dbReference type="Gene3D" id="1.20.144.10">
    <property type="entry name" value="Phosphatidic acid phosphatase type 2/haloperoxidase"/>
    <property type="match status" value="1"/>
</dbReference>
<feature type="transmembrane region" description="Helical" evidence="6">
    <location>
        <begin position="257"/>
        <end position="275"/>
    </location>
</feature>
<feature type="transmembrane region" description="Helical" evidence="6">
    <location>
        <begin position="383"/>
        <end position="400"/>
    </location>
</feature>
<dbReference type="CDD" id="cd01610">
    <property type="entry name" value="PAP2_like"/>
    <property type="match status" value="1"/>
</dbReference>
<dbReference type="SMART" id="SM00014">
    <property type="entry name" value="acidPPc"/>
    <property type="match status" value="1"/>
</dbReference>
<evidence type="ECO:0000256" key="3">
    <source>
        <dbReference type="ARBA" id="ARBA00022723"/>
    </source>
</evidence>
<feature type="signal peptide" evidence="7">
    <location>
        <begin position="1"/>
        <end position="35"/>
    </location>
</feature>
<evidence type="ECO:0000256" key="2">
    <source>
        <dbReference type="ARBA" id="ARBA00005582"/>
    </source>
</evidence>
<dbReference type="Pfam" id="PF01569">
    <property type="entry name" value="PAP2"/>
    <property type="match status" value="1"/>
</dbReference>
<dbReference type="InterPro" id="IPR020084">
    <property type="entry name" value="NUDIX_hydrolase_CS"/>
</dbReference>
<evidence type="ECO:0000256" key="7">
    <source>
        <dbReference type="SAM" id="SignalP"/>
    </source>
</evidence>
<proteinExistence type="inferred from homology"/>
<dbReference type="Pfam" id="PF00293">
    <property type="entry name" value="NUDIX"/>
    <property type="match status" value="1"/>
</dbReference>
<dbReference type="InterPro" id="IPR000326">
    <property type="entry name" value="PAP2/HPO"/>
</dbReference>
<keyword evidence="3" id="KW-0479">Metal-binding</keyword>
<keyword evidence="6" id="KW-0472">Membrane</keyword>
<dbReference type="PANTHER" id="PTHR43758">
    <property type="entry name" value="7,8-DIHYDRO-8-OXOGUANINE TRIPHOSPHATASE"/>
    <property type="match status" value="1"/>
</dbReference>
<dbReference type="AlphaFoldDB" id="A0A5Q0TIY9"/>